<evidence type="ECO:0000313" key="4">
    <source>
        <dbReference type="Proteomes" id="UP001497497"/>
    </source>
</evidence>
<evidence type="ECO:0000256" key="1">
    <source>
        <dbReference type="SAM" id="MobiDB-lite"/>
    </source>
</evidence>
<evidence type="ECO:0000259" key="2">
    <source>
        <dbReference type="Pfam" id="PF09747"/>
    </source>
</evidence>
<reference evidence="3 4" key="1">
    <citation type="submission" date="2024-04" db="EMBL/GenBank/DDBJ databases">
        <authorList>
            <consortium name="Genoscope - CEA"/>
            <person name="William W."/>
        </authorList>
    </citation>
    <scope>NUCLEOTIDE SEQUENCE [LARGE SCALE GENOMIC DNA]</scope>
</reference>
<dbReference type="InterPro" id="IPR018613">
    <property type="entry name" value="Ccdc97-like"/>
</dbReference>
<dbReference type="PANTHER" id="PTHR31840:SF1">
    <property type="entry name" value="COILED-COIL DOMAIN-CONTAINING PROTEIN 97"/>
    <property type="match status" value="1"/>
</dbReference>
<feature type="compositionally biased region" description="Basic and acidic residues" evidence="1">
    <location>
        <begin position="328"/>
        <end position="340"/>
    </location>
</feature>
<dbReference type="Pfam" id="PF09747">
    <property type="entry name" value="CCD97-like_C"/>
    <property type="match status" value="1"/>
</dbReference>
<keyword evidence="4" id="KW-1185">Reference proteome</keyword>
<sequence length="355" mass="42211">MSEAKQTLNSIKGIEKQKEDMIQRLVRTDAHFKHQQRGEPDLTFEEKSNIALDVFKKSPALFLERFSKFLTLEDTEYFSELKGDYRIDFYVQEIVNRCKDTNKSVIKNRRYRALQELMDEGEYFSEEEMKWRDPLLFEQMIGQYASEAEKTEQMEQDIDRSDLKFSTILLKHMDTQVNKQFFEQLKEKEEEQEEEEEEEDSDEEGDVMEEDGRDKEAQGSEEKDTDLTTSERSYLRTEFLRIMQERFLSGEDSGFDYSKVDSNADYDSLDILGHDAEEKYFDDDNEQLCEGDELTDSREDTRWDRLLRRRIETMGLKTDEEIAREMIDEMGDKPLNKDDMSYPPCETITEYKDCS</sequence>
<dbReference type="Proteomes" id="UP001497497">
    <property type="component" value="Unassembled WGS sequence"/>
</dbReference>
<proteinExistence type="predicted"/>
<dbReference type="EMBL" id="CAXITT010000496">
    <property type="protein sequence ID" value="CAL1542623.1"/>
    <property type="molecule type" value="Genomic_DNA"/>
</dbReference>
<feature type="compositionally biased region" description="Basic and acidic residues" evidence="1">
    <location>
        <begin position="210"/>
        <end position="226"/>
    </location>
</feature>
<feature type="compositionally biased region" description="Acidic residues" evidence="1">
    <location>
        <begin position="190"/>
        <end position="209"/>
    </location>
</feature>
<dbReference type="AlphaFoldDB" id="A0AAV2I7F6"/>
<gene>
    <name evidence="3" type="ORF">GSLYS_00016157001</name>
</gene>
<accession>A0AAV2I7F6</accession>
<feature type="region of interest" description="Disordered" evidence="1">
    <location>
        <begin position="185"/>
        <end position="231"/>
    </location>
</feature>
<dbReference type="PANTHER" id="PTHR31840">
    <property type="entry name" value="COILED-COIL DOMAIN-CONTAINING PROTEIN 97"/>
    <property type="match status" value="1"/>
</dbReference>
<evidence type="ECO:0000313" key="3">
    <source>
        <dbReference type="EMBL" id="CAL1542623.1"/>
    </source>
</evidence>
<feature type="region of interest" description="Disordered" evidence="1">
    <location>
        <begin position="328"/>
        <end position="355"/>
    </location>
</feature>
<protein>
    <recommendedName>
        <fullName evidence="2">CCD97-like C-terminal domain-containing protein</fullName>
    </recommendedName>
</protein>
<comment type="caution">
    <text evidence="3">The sequence shown here is derived from an EMBL/GenBank/DDBJ whole genome shotgun (WGS) entry which is preliminary data.</text>
</comment>
<dbReference type="InterPro" id="IPR040233">
    <property type="entry name" value="CCD97-like_C"/>
</dbReference>
<feature type="domain" description="CCD97-like C-terminal" evidence="2">
    <location>
        <begin position="108"/>
        <end position="284"/>
    </location>
</feature>
<name>A0AAV2I7F6_LYMST</name>
<organism evidence="3 4">
    <name type="scientific">Lymnaea stagnalis</name>
    <name type="common">Great pond snail</name>
    <name type="synonym">Helix stagnalis</name>
    <dbReference type="NCBI Taxonomy" id="6523"/>
    <lineage>
        <taxon>Eukaryota</taxon>
        <taxon>Metazoa</taxon>
        <taxon>Spiralia</taxon>
        <taxon>Lophotrochozoa</taxon>
        <taxon>Mollusca</taxon>
        <taxon>Gastropoda</taxon>
        <taxon>Heterobranchia</taxon>
        <taxon>Euthyneura</taxon>
        <taxon>Panpulmonata</taxon>
        <taxon>Hygrophila</taxon>
        <taxon>Lymnaeoidea</taxon>
        <taxon>Lymnaeidae</taxon>
        <taxon>Lymnaea</taxon>
    </lineage>
</organism>